<dbReference type="AlphaFoldDB" id="A0A066S106"/>
<dbReference type="InterPro" id="IPR015797">
    <property type="entry name" value="NUDIX_hydrolase-like_dom_sf"/>
</dbReference>
<dbReference type="Pfam" id="PF00293">
    <property type="entry name" value="NUDIX"/>
    <property type="match status" value="1"/>
</dbReference>
<dbReference type="PROSITE" id="PS51462">
    <property type="entry name" value="NUDIX"/>
    <property type="match status" value="1"/>
</dbReference>
<evidence type="ECO:0000256" key="1">
    <source>
        <dbReference type="ARBA" id="ARBA00001946"/>
    </source>
</evidence>
<comment type="caution">
    <text evidence="4">The sequence shown here is derived from an EMBL/GenBank/DDBJ whole genome shotgun (WGS) entry which is preliminary data.</text>
</comment>
<reference evidence="4 5" key="1">
    <citation type="submission" date="2014-04" db="EMBL/GenBank/DDBJ databases">
        <title>Draft genome sequence of Photobacterium halotolerans S2753: a solonamide, ngercheumicin and holomycin producer.</title>
        <authorList>
            <person name="Machado H.R."/>
            <person name="Gram L."/>
        </authorList>
    </citation>
    <scope>NUCLEOTIDE SEQUENCE [LARGE SCALE GENOMIC DNA]</scope>
    <source>
        <strain evidence="4 5">S2753</strain>
    </source>
</reference>
<protein>
    <recommendedName>
        <fullName evidence="3">Nudix hydrolase domain-containing protein</fullName>
    </recommendedName>
</protein>
<dbReference type="InterPro" id="IPR000086">
    <property type="entry name" value="NUDIX_hydrolase_dom"/>
</dbReference>
<dbReference type="PANTHER" id="PTHR43046">
    <property type="entry name" value="GDP-MANNOSE MANNOSYL HYDROLASE"/>
    <property type="match status" value="1"/>
</dbReference>
<sequence length="135" mass="15203">MSHEIDKLAWVHIKNNRVLMARSHGKAMFYVPGGKREAGESDQAALIREIKEEVAVDLIPETLSYLGTYYAQADGKPEGTQVKLTCYQSEFQGECRPSAEIEEIVWISYNEKDKCSQVARILLENLKASNLIDAI</sequence>
<dbReference type="CDD" id="cd04690">
    <property type="entry name" value="NUDIX_Hydrolase"/>
    <property type="match status" value="1"/>
</dbReference>
<organism evidence="4 5">
    <name type="scientific">Photobacterium galatheae</name>
    <dbReference type="NCBI Taxonomy" id="1654360"/>
    <lineage>
        <taxon>Bacteria</taxon>
        <taxon>Pseudomonadati</taxon>
        <taxon>Pseudomonadota</taxon>
        <taxon>Gammaproteobacteria</taxon>
        <taxon>Vibrionales</taxon>
        <taxon>Vibrionaceae</taxon>
        <taxon>Photobacterium</taxon>
    </lineage>
</organism>
<proteinExistence type="predicted"/>
<accession>A0A066S106</accession>
<feature type="domain" description="Nudix hydrolase" evidence="3">
    <location>
        <begin position="1"/>
        <end position="135"/>
    </location>
</feature>
<dbReference type="Gene3D" id="3.90.79.10">
    <property type="entry name" value="Nucleoside Triphosphate Pyrophosphohydrolase"/>
    <property type="match status" value="1"/>
</dbReference>
<evidence type="ECO:0000313" key="4">
    <source>
        <dbReference type="EMBL" id="KDM93313.1"/>
    </source>
</evidence>
<dbReference type="SUPFAM" id="SSF55811">
    <property type="entry name" value="Nudix"/>
    <property type="match status" value="1"/>
</dbReference>
<evidence type="ECO:0000256" key="2">
    <source>
        <dbReference type="ARBA" id="ARBA00022801"/>
    </source>
</evidence>
<dbReference type="OrthoDB" id="9801098at2"/>
<evidence type="ECO:0000313" key="5">
    <source>
        <dbReference type="Proteomes" id="UP000027192"/>
    </source>
</evidence>
<comment type="cofactor">
    <cofactor evidence="1">
        <name>Mg(2+)</name>
        <dbReference type="ChEBI" id="CHEBI:18420"/>
    </cofactor>
</comment>
<dbReference type="Proteomes" id="UP000027192">
    <property type="component" value="Unassembled WGS sequence"/>
</dbReference>
<keyword evidence="5" id="KW-1185">Reference proteome</keyword>
<gene>
    <name evidence="4" type="ORF">EA58_01500</name>
</gene>
<dbReference type="GO" id="GO:0016787">
    <property type="term" value="F:hydrolase activity"/>
    <property type="evidence" value="ECO:0007669"/>
    <property type="project" value="UniProtKB-KW"/>
</dbReference>
<evidence type="ECO:0000259" key="3">
    <source>
        <dbReference type="PROSITE" id="PS51462"/>
    </source>
</evidence>
<dbReference type="STRING" id="1654360.EA58_01500"/>
<dbReference type="EMBL" id="JMIB01000003">
    <property type="protein sequence ID" value="KDM93313.1"/>
    <property type="molecule type" value="Genomic_DNA"/>
</dbReference>
<dbReference type="PANTHER" id="PTHR43046:SF14">
    <property type="entry name" value="MUTT_NUDIX FAMILY PROTEIN"/>
    <property type="match status" value="1"/>
</dbReference>
<dbReference type="RefSeq" id="WP_036748208.1">
    <property type="nucleotide sequence ID" value="NZ_JAGSGC010000011.1"/>
</dbReference>
<keyword evidence="2" id="KW-0378">Hydrolase</keyword>
<name>A0A066S106_9GAMM</name>